<dbReference type="EMBL" id="UOFY01000028">
    <property type="protein sequence ID" value="VAX08664.1"/>
    <property type="molecule type" value="Genomic_DNA"/>
</dbReference>
<evidence type="ECO:0000313" key="1">
    <source>
        <dbReference type="EMBL" id="VAX08664.1"/>
    </source>
</evidence>
<proteinExistence type="predicted"/>
<accession>A0A3B1B9J6</accession>
<name>A0A3B1B9J6_9ZZZZ</name>
<sequence>MICTDSNYALGQMYIFYAFANIHIYRQDKRANDEYQEKTMEHAEVINEEARIEHQELSVANLDINVLDINTLYEWLDRPITDGDDELSV</sequence>
<dbReference type="AlphaFoldDB" id="A0A3B1B9J6"/>
<gene>
    <name evidence="1" type="ORF">MNBD_GAMMA25-888</name>
</gene>
<protein>
    <submittedName>
        <fullName evidence="1">Uncharacterized protein</fullName>
    </submittedName>
</protein>
<reference evidence="1" key="1">
    <citation type="submission" date="2018-06" db="EMBL/GenBank/DDBJ databases">
        <authorList>
            <person name="Zhirakovskaya E."/>
        </authorList>
    </citation>
    <scope>NUCLEOTIDE SEQUENCE</scope>
</reference>
<organism evidence="1">
    <name type="scientific">hydrothermal vent metagenome</name>
    <dbReference type="NCBI Taxonomy" id="652676"/>
    <lineage>
        <taxon>unclassified sequences</taxon>
        <taxon>metagenomes</taxon>
        <taxon>ecological metagenomes</taxon>
    </lineage>
</organism>